<dbReference type="InterPro" id="IPR002645">
    <property type="entry name" value="STAS_dom"/>
</dbReference>
<evidence type="ECO:0000256" key="2">
    <source>
        <dbReference type="ARBA" id="ARBA00022692"/>
    </source>
</evidence>
<evidence type="ECO:0000256" key="4">
    <source>
        <dbReference type="ARBA" id="ARBA00023136"/>
    </source>
</evidence>
<feature type="transmembrane region" description="Helical" evidence="5">
    <location>
        <begin position="201"/>
        <end position="220"/>
    </location>
</feature>
<protein>
    <submittedName>
        <fullName evidence="8">Sodium-independent sulfate anion transporter isoform X1</fullName>
    </submittedName>
</protein>
<name>A0ABM3G8U1_NEOLC</name>
<dbReference type="RefSeq" id="XP_046596693.1">
    <property type="nucleotide sequence ID" value="XM_046740737.1"/>
</dbReference>
<feature type="transmembrane region" description="Helical" evidence="5">
    <location>
        <begin position="381"/>
        <end position="400"/>
    </location>
</feature>
<feature type="transmembrane region" description="Helical" evidence="5">
    <location>
        <begin position="406"/>
        <end position="427"/>
    </location>
</feature>
<dbReference type="InterPro" id="IPR011547">
    <property type="entry name" value="SLC26A/SulP_dom"/>
</dbReference>
<evidence type="ECO:0000313" key="8">
    <source>
        <dbReference type="RefSeq" id="XP_046596693.1"/>
    </source>
</evidence>
<dbReference type="Gene3D" id="3.30.750.24">
    <property type="entry name" value="STAS domain"/>
    <property type="match status" value="1"/>
</dbReference>
<feature type="transmembrane region" description="Helical" evidence="5">
    <location>
        <begin position="439"/>
        <end position="468"/>
    </location>
</feature>
<keyword evidence="2 5" id="KW-0812">Transmembrane</keyword>
<comment type="subcellular location">
    <subcellularLocation>
        <location evidence="1">Membrane</location>
        <topology evidence="1">Multi-pass membrane protein</topology>
    </subcellularLocation>
</comment>
<reference evidence="8" key="1">
    <citation type="submission" date="2025-08" db="UniProtKB">
        <authorList>
            <consortium name="RefSeq"/>
        </authorList>
    </citation>
    <scope>IDENTIFICATION</scope>
    <source>
        <tissue evidence="8">Thorax and Abdomen</tissue>
    </source>
</reference>
<feature type="transmembrane region" description="Helical" evidence="5">
    <location>
        <begin position="307"/>
        <end position="330"/>
    </location>
</feature>
<feature type="transmembrane region" description="Helical" evidence="5">
    <location>
        <begin position="118"/>
        <end position="139"/>
    </location>
</feature>
<dbReference type="InterPro" id="IPR001902">
    <property type="entry name" value="SLC26A/SulP_fam"/>
</dbReference>
<keyword evidence="4 5" id="KW-0472">Membrane</keyword>
<feature type="transmembrane region" description="Helical" evidence="5">
    <location>
        <begin position="53"/>
        <end position="73"/>
    </location>
</feature>
<evidence type="ECO:0000256" key="5">
    <source>
        <dbReference type="SAM" id="Phobius"/>
    </source>
</evidence>
<feature type="domain" description="STAS" evidence="6">
    <location>
        <begin position="494"/>
        <end position="569"/>
    </location>
</feature>
<dbReference type="PROSITE" id="PS50801">
    <property type="entry name" value="STAS"/>
    <property type="match status" value="1"/>
</dbReference>
<dbReference type="Pfam" id="PF00916">
    <property type="entry name" value="Sulfate_transp"/>
    <property type="match status" value="1"/>
</dbReference>
<keyword evidence="7" id="KW-1185">Reference proteome</keyword>
<evidence type="ECO:0000259" key="6">
    <source>
        <dbReference type="PROSITE" id="PS50801"/>
    </source>
</evidence>
<dbReference type="InterPro" id="IPR036513">
    <property type="entry name" value="STAS_dom_sf"/>
</dbReference>
<evidence type="ECO:0000313" key="7">
    <source>
        <dbReference type="Proteomes" id="UP000829291"/>
    </source>
</evidence>
<feature type="transmembrane region" description="Helical" evidence="5">
    <location>
        <begin position="240"/>
        <end position="263"/>
    </location>
</feature>
<gene>
    <name evidence="8" type="primary">LOC107222107</name>
</gene>
<evidence type="ECO:0000256" key="3">
    <source>
        <dbReference type="ARBA" id="ARBA00022989"/>
    </source>
</evidence>
<dbReference type="CDD" id="cd07042">
    <property type="entry name" value="STAS_SulP_like_sulfate_transporter"/>
    <property type="match status" value="1"/>
</dbReference>
<sequence length="654" mass="72006">MSNLISMKGSITIEEEEDEDKVESSTCVDKISRFIPILEWFPRYTHLDAVSDLIAGITLGLTMIPQSIAYAALAGVSAQYGLYSAFAGSLIYIFFGKIKEVSIGPTSLMSLLTNEYTRGLPIDFVFLLGFLSGCMELLFGLLNFGFLVDFISTPVTSGFTSATSVIIILGQLERLLGLEYKTSSNVEKIFKAFQHIGDIRIGDTLIGVSSIIFLLTFRRLNNVNLRCRLSEKKQRFVKKLLWFLSIGRNALLILITTIIAFIMERAGKSPFVLSGKVEPGLPSFGLPPFSTQNGNQTYTFVEMCSQLGSGIFIIPLVAVLANVSIAKVFASDKGVDAAQEMRSLGLCNIFGSLVQSMPTCGAFSRSAVSNSSGVRTPLSGLYAGVLTLLALSFLTPYFYYIPRASLAAVLIGAVIFMIEWSIIPILWKGNKKDMAATITTFVACIISVEYGLLFGVTLNILYLLHAWARPNIEISKCKTADGDKYILIKPDIGLYYPAVDFLRNNANQAAVKEGKNILPVVLDCDGFKSIDYTGMKCIEAMINDFEKKGQCLMFIRLNAKVFKKIESLGGIKNLRHAKNEEDIVGKLFYNTVEMTRSATVPIFEQTKSETADNNTIGITQAGRDTADNREEEHEGKPLVSDYQAVIKEFETSEK</sequence>
<dbReference type="SUPFAM" id="SSF52091">
    <property type="entry name" value="SpoIIaa-like"/>
    <property type="match status" value="1"/>
</dbReference>
<accession>A0ABM3G8U1</accession>
<dbReference type="Pfam" id="PF01740">
    <property type="entry name" value="STAS"/>
    <property type="match status" value="1"/>
</dbReference>
<dbReference type="Proteomes" id="UP000829291">
    <property type="component" value="Chromosome 5"/>
</dbReference>
<organism evidence="7 8">
    <name type="scientific">Neodiprion lecontei</name>
    <name type="common">Redheaded pine sawfly</name>
    <dbReference type="NCBI Taxonomy" id="441921"/>
    <lineage>
        <taxon>Eukaryota</taxon>
        <taxon>Metazoa</taxon>
        <taxon>Ecdysozoa</taxon>
        <taxon>Arthropoda</taxon>
        <taxon>Hexapoda</taxon>
        <taxon>Insecta</taxon>
        <taxon>Pterygota</taxon>
        <taxon>Neoptera</taxon>
        <taxon>Endopterygota</taxon>
        <taxon>Hymenoptera</taxon>
        <taxon>Tenthredinoidea</taxon>
        <taxon>Diprionidae</taxon>
        <taxon>Diprioninae</taxon>
        <taxon>Neodiprion</taxon>
    </lineage>
</organism>
<keyword evidence="3 5" id="KW-1133">Transmembrane helix</keyword>
<evidence type="ECO:0000256" key="1">
    <source>
        <dbReference type="ARBA" id="ARBA00004141"/>
    </source>
</evidence>
<proteinExistence type="predicted"/>
<dbReference type="GeneID" id="107222107"/>
<dbReference type="PANTHER" id="PTHR11814">
    <property type="entry name" value="SULFATE TRANSPORTER"/>
    <property type="match status" value="1"/>
</dbReference>